<dbReference type="InterPro" id="IPR004001">
    <property type="entry name" value="Actin_CS"/>
</dbReference>
<dbReference type="FunFam" id="3.30.420.40:FF:000058">
    <property type="entry name" value="Putative actin-related protein 5"/>
    <property type="match status" value="1"/>
</dbReference>
<dbReference type="PROSITE" id="PS00406">
    <property type="entry name" value="ACTINS_1"/>
    <property type="match status" value="1"/>
</dbReference>
<dbReference type="FunFam" id="3.90.640.10:FF:000047">
    <property type="entry name" value="Actin, alpha skeletal muscle"/>
    <property type="match status" value="1"/>
</dbReference>
<evidence type="ECO:0000256" key="6">
    <source>
        <dbReference type="RuleBase" id="RU000487"/>
    </source>
</evidence>
<accession>Q95UP2</accession>
<dbReference type="InterPro" id="IPR043129">
    <property type="entry name" value="ATPase_NBD"/>
</dbReference>
<evidence type="ECO:0000256" key="3">
    <source>
        <dbReference type="ARBA" id="ARBA00022801"/>
    </source>
</evidence>
<dbReference type="InterPro" id="IPR020902">
    <property type="entry name" value="Actin/actin-like_CS"/>
</dbReference>
<sequence length="376" mass="42093">MSGDKQTVVIDNGSGVVKAGFSGEDAPRAVFPSIIGRPKNVSALIGVDSASEYLGDEAQQKRGVLKIFYPIEHGIVKDWDDMEKIWNHTFYVELRVQPDEHPILLTEAPLNPKTNREKMTQIMFETFNVPALYVAIQAVLSLYSAGRTTGIVCDAGDGVTHTVPIYEGFSIPHAVSRIQLAGRDLTTFLAKLLTERGYNFTSSAELEIVRDIKEKLCFVALDYESALKQSHDSSQFEKNYELPDGKVITIGSERFRCPEYLFKPLEMNGKELDSIQSLTYKSIQECDVDVRRDLYQNIILSGGTTMYEGIGERLLKEIEDRAPKSINVQVIASPDRRFAVWRGGSTLTSLSTFASMWITKEDYEENGASIVHRKCI</sequence>
<dbReference type="PANTHER" id="PTHR11937">
    <property type="entry name" value="ACTIN"/>
    <property type="match status" value="1"/>
</dbReference>
<dbReference type="FunFam" id="3.30.420.40:FF:000291">
    <property type="entry name" value="Actin, alpha skeletal muscle"/>
    <property type="match status" value="1"/>
</dbReference>
<dbReference type="GO" id="GO:0016787">
    <property type="term" value="F:hydrolase activity"/>
    <property type="evidence" value="ECO:0007669"/>
    <property type="project" value="UniProtKB-KW"/>
</dbReference>
<protein>
    <submittedName>
        <fullName evidence="7">Actin I</fullName>
    </submittedName>
</protein>
<dbReference type="SUPFAM" id="SSF53067">
    <property type="entry name" value="Actin-like ATPase domain"/>
    <property type="match status" value="2"/>
</dbReference>
<dbReference type="InterPro" id="IPR004000">
    <property type="entry name" value="Actin"/>
</dbReference>
<dbReference type="SMART" id="SM00268">
    <property type="entry name" value="ACTIN"/>
    <property type="match status" value="1"/>
</dbReference>
<comment type="similarity">
    <text evidence="1 6">Belongs to the actin family.</text>
</comment>
<organism evidence="7">
    <name type="scientific">Stylonychia pustulata</name>
    <name type="common">Freshwater ciliate</name>
    <name type="synonym">Tetmemena pustulata</name>
    <dbReference type="NCBI Taxonomy" id="200607"/>
    <lineage>
        <taxon>Eukaryota</taxon>
        <taxon>Sar</taxon>
        <taxon>Alveolata</taxon>
        <taxon>Ciliophora</taxon>
        <taxon>Intramacronucleata</taxon>
        <taxon>Spirotrichea</taxon>
        <taxon>Stichotrichia</taxon>
        <taxon>Sporadotrichida</taxon>
        <taxon>Oxytrichidae</taxon>
        <taxon>Stylonychinae</taxon>
        <taxon>Stylonychia</taxon>
    </lineage>
</organism>
<evidence type="ECO:0000256" key="2">
    <source>
        <dbReference type="ARBA" id="ARBA00022741"/>
    </source>
</evidence>
<dbReference type="PROSITE" id="PS00432">
    <property type="entry name" value="ACTINS_2"/>
    <property type="match status" value="1"/>
</dbReference>
<dbReference type="AlphaFoldDB" id="Q95UP2"/>
<keyword evidence="2" id="KW-0547">Nucleotide-binding</keyword>
<dbReference type="Gene3D" id="3.30.420.40">
    <property type="match status" value="2"/>
</dbReference>
<proteinExistence type="inferred from homology"/>
<reference evidence="7" key="2">
    <citation type="submission" date="2001-07" db="EMBL/GenBank/DDBJ databases">
        <title>Macronuclear actin I gene in Stylonychia pustulata.</title>
        <authorList>
            <person name="Croft K.E."/>
            <person name="Prescott D.M."/>
        </authorList>
    </citation>
    <scope>NUCLEOTIDE SEQUENCE</scope>
</reference>
<dbReference type="Pfam" id="PF00022">
    <property type="entry name" value="Actin"/>
    <property type="match status" value="1"/>
</dbReference>
<dbReference type="PROSITE" id="PS01132">
    <property type="entry name" value="ACTINS_ACT_LIKE"/>
    <property type="match status" value="1"/>
</dbReference>
<evidence type="ECO:0000313" key="7">
    <source>
        <dbReference type="EMBL" id="AAK98785.1"/>
    </source>
</evidence>
<evidence type="ECO:0000256" key="4">
    <source>
        <dbReference type="ARBA" id="ARBA00022840"/>
    </source>
</evidence>
<comment type="catalytic activity">
    <reaction evidence="5">
        <text>ATP + H2O = ADP + phosphate + H(+)</text>
        <dbReference type="Rhea" id="RHEA:13065"/>
        <dbReference type="ChEBI" id="CHEBI:15377"/>
        <dbReference type="ChEBI" id="CHEBI:15378"/>
        <dbReference type="ChEBI" id="CHEBI:30616"/>
        <dbReference type="ChEBI" id="CHEBI:43474"/>
        <dbReference type="ChEBI" id="CHEBI:456216"/>
    </reaction>
</comment>
<name>Q95UP2_STYPU</name>
<evidence type="ECO:0000256" key="5">
    <source>
        <dbReference type="ARBA" id="ARBA00049360"/>
    </source>
</evidence>
<keyword evidence="3" id="KW-0378">Hydrolase</keyword>
<reference evidence="7" key="1">
    <citation type="journal article" date="2001" name="Proc. Natl. Acad. Sci. U.S.A.">
        <title>Evolution of IESs and scrambling in the actin I gene in hypotrichous ciliates.</title>
        <authorList>
            <person name="Hogan D.J."/>
            <person name="Hewitt E.A."/>
            <person name="Orr K.E."/>
            <person name="Prescott D.M."/>
            <person name="Muller K.M."/>
        </authorList>
    </citation>
    <scope>NUCLEOTIDE SEQUENCE</scope>
</reference>
<dbReference type="Gene3D" id="3.90.640.10">
    <property type="entry name" value="Actin, Chain A, domain 4"/>
    <property type="match status" value="1"/>
</dbReference>
<keyword evidence="4" id="KW-0067">ATP-binding</keyword>
<dbReference type="GO" id="GO:0005524">
    <property type="term" value="F:ATP binding"/>
    <property type="evidence" value="ECO:0007669"/>
    <property type="project" value="UniProtKB-KW"/>
</dbReference>
<dbReference type="EMBL" id="AY044838">
    <property type="protein sequence ID" value="AAK98785.1"/>
    <property type="molecule type" value="Genomic_DNA"/>
</dbReference>
<evidence type="ECO:0000256" key="1">
    <source>
        <dbReference type="ARBA" id="ARBA00006752"/>
    </source>
</evidence>
<dbReference type="PRINTS" id="PR00190">
    <property type="entry name" value="ACTIN"/>
</dbReference>